<proteinExistence type="predicted"/>
<evidence type="ECO:0000259" key="1">
    <source>
        <dbReference type="Pfam" id="PF01814"/>
    </source>
</evidence>
<dbReference type="AlphaFoldDB" id="A0A9D9NQK5"/>
<dbReference type="Proteomes" id="UP000823772">
    <property type="component" value="Unassembled WGS sequence"/>
</dbReference>
<name>A0A9D9NQK5_9BACT</name>
<accession>A0A9D9NQK5</accession>
<evidence type="ECO:0000313" key="3">
    <source>
        <dbReference type="Proteomes" id="UP000823772"/>
    </source>
</evidence>
<dbReference type="Gene3D" id="1.20.120.520">
    <property type="entry name" value="nmb1532 protein domain like"/>
    <property type="match status" value="1"/>
</dbReference>
<evidence type="ECO:0000313" key="2">
    <source>
        <dbReference type="EMBL" id="MBO8482162.1"/>
    </source>
</evidence>
<comment type="caution">
    <text evidence="2">The sequence shown here is derived from an EMBL/GenBank/DDBJ whole genome shotgun (WGS) entry which is preliminary data.</text>
</comment>
<dbReference type="InterPro" id="IPR012312">
    <property type="entry name" value="Hemerythrin-like"/>
</dbReference>
<reference evidence="2" key="1">
    <citation type="submission" date="2020-10" db="EMBL/GenBank/DDBJ databases">
        <authorList>
            <person name="Gilroy R."/>
        </authorList>
    </citation>
    <scope>NUCLEOTIDE SEQUENCE</scope>
    <source>
        <strain evidence="2">B3-2255</strain>
    </source>
</reference>
<dbReference type="Pfam" id="PF01814">
    <property type="entry name" value="Hemerythrin"/>
    <property type="match status" value="1"/>
</dbReference>
<reference evidence="2" key="2">
    <citation type="journal article" date="2021" name="PeerJ">
        <title>Extensive microbial diversity within the chicken gut microbiome revealed by metagenomics and culture.</title>
        <authorList>
            <person name="Gilroy R."/>
            <person name="Ravi A."/>
            <person name="Getino M."/>
            <person name="Pursley I."/>
            <person name="Horton D.L."/>
            <person name="Alikhan N.F."/>
            <person name="Baker D."/>
            <person name="Gharbi K."/>
            <person name="Hall N."/>
            <person name="Watson M."/>
            <person name="Adriaenssens E.M."/>
            <person name="Foster-Nyarko E."/>
            <person name="Jarju S."/>
            <person name="Secka A."/>
            <person name="Antonio M."/>
            <person name="Oren A."/>
            <person name="Chaudhuri R.R."/>
            <person name="La Ragione R."/>
            <person name="Hildebrand F."/>
            <person name="Pallen M.J."/>
        </authorList>
    </citation>
    <scope>NUCLEOTIDE SEQUENCE</scope>
    <source>
        <strain evidence="2">B3-2255</strain>
    </source>
</reference>
<dbReference type="EMBL" id="JADILY010000137">
    <property type="protein sequence ID" value="MBO8482162.1"/>
    <property type="molecule type" value="Genomic_DNA"/>
</dbReference>
<protein>
    <submittedName>
        <fullName evidence="2">Hemerythrin domain-containing protein</fullName>
    </submittedName>
</protein>
<gene>
    <name evidence="2" type="ORF">IAC87_06420</name>
</gene>
<feature type="domain" description="Hemerythrin-like" evidence="1">
    <location>
        <begin position="107"/>
        <end position="227"/>
    </location>
</feature>
<organism evidence="2 3">
    <name type="scientific">Candidatus Merdivivens faecigallinarum</name>
    <dbReference type="NCBI Taxonomy" id="2840871"/>
    <lineage>
        <taxon>Bacteria</taxon>
        <taxon>Pseudomonadati</taxon>
        <taxon>Bacteroidota</taxon>
        <taxon>Bacteroidia</taxon>
        <taxon>Bacteroidales</taxon>
        <taxon>Muribaculaceae</taxon>
        <taxon>Muribaculaceae incertae sedis</taxon>
        <taxon>Candidatus Merdivivens</taxon>
    </lineage>
</organism>
<sequence length="235" mass="27210">MANNKDMGFLTIKHSSKMADILDKDVFILPLLYHFGIDLGFGEASVEDVCLKYGIKPELFITMCRVYALKGYVPDCSAFDKDDLGTVSRYIHQSHVYYLNEALPELDRQFAEVLGCYEEVHRKVLSKFYSDYRTEVDKHFEYEEKTVLPYIGKLLAGDTDGDYSIADFEDNHSDIEENLYDLRNIIVKYLPGDAPYRMRYGLLMDIIRFGNELDKHTFIENRILVPIALKIEKNG</sequence>